<gene>
    <name evidence="5" type="ORF">FIV34_10095</name>
</gene>
<dbReference type="InterPro" id="IPR009057">
    <property type="entry name" value="Homeodomain-like_sf"/>
</dbReference>
<dbReference type="Gene3D" id="1.10.10.60">
    <property type="entry name" value="Homeodomain-like"/>
    <property type="match status" value="1"/>
</dbReference>
<dbReference type="RefSeq" id="WP_139982280.1">
    <property type="nucleotide sequence ID" value="NZ_CP041046.1"/>
</dbReference>
<feature type="domain" description="HTH araC/xylS-type" evidence="4">
    <location>
        <begin position="211"/>
        <end position="312"/>
    </location>
</feature>
<proteinExistence type="predicted"/>
<dbReference type="PROSITE" id="PS01124">
    <property type="entry name" value="HTH_ARAC_FAMILY_2"/>
    <property type="match status" value="1"/>
</dbReference>
<dbReference type="KEGG" id="lpy:FIV34_10095"/>
<dbReference type="InterPro" id="IPR032783">
    <property type="entry name" value="AraC_lig"/>
</dbReference>
<dbReference type="GO" id="GO:0003700">
    <property type="term" value="F:DNA-binding transcription factor activity"/>
    <property type="evidence" value="ECO:0007669"/>
    <property type="project" value="InterPro"/>
</dbReference>
<dbReference type="GO" id="GO:0043565">
    <property type="term" value="F:sequence-specific DNA binding"/>
    <property type="evidence" value="ECO:0007669"/>
    <property type="project" value="InterPro"/>
</dbReference>
<organism evidence="5 6">
    <name type="scientific">Luteibacter pinisoli</name>
    <dbReference type="NCBI Taxonomy" id="2589080"/>
    <lineage>
        <taxon>Bacteria</taxon>
        <taxon>Pseudomonadati</taxon>
        <taxon>Pseudomonadota</taxon>
        <taxon>Gammaproteobacteria</taxon>
        <taxon>Lysobacterales</taxon>
        <taxon>Rhodanobacteraceae</taxon>
        <taxon>Luteibacter</taxon>
    </lineage>
</organism>
<evidence type="ECO:0000259" key="4">
    <source>
        <dbReference type="PROSITE" id="PS01124"/>
    </source>
</evidence>
<dbReference type="InterPro" id="IPR018060">
    <property type="entry name" value="HTH_AraC"/>
</dbReference>
<dbReference type="EMBL" id="CP041046">
    <property type="protein sequence ID" value="QDE39527.1"/>
    <property type="molecule type" value="Genomic_DNA"/>
</dbReference>
<name>A0A4Y5Z352_9GAMM</name>
<evidence type="ECO:0000256" key="3">
    <source>
        <dbReference type="ARBA" id="ARBA00023163"/>
    </source>
</evidence>
<dbReference type="AlphaFoldDB" id="A0A4Y5Z352"/>
<dbReference type="SUPFAM" id="SSF46689">
    <property type="entry name" value="Homeodomain-like"/>
    <property type="match status" value="2"/>
</dbReference>
<evidence type="ECO:0000313" key="6">
    <source>
        <dbReference type="Proteomes" id="UP000316093"/>
    </source>
</evidence>
<dbReference type="OrthoDB" id="9783876at2"/>
<keyword evidence="3" id="KW-0804">Transcription</keyword>
<dbReference type="PANTHER" id="PTHR46796">
    <property type="entry name" value="HTH-TYPE TRANSCRIPTIONAL ACTIVATOR RHAS-RELATED"/>
    <property type="match status" value="1"/>
</dbReference>
<evidence type="ECO:0000256" key="2">
    <source>
        <dbReference type="ARBA" id="ARBA00023125"/>
    </source>
</evidence>
<dbReference type="Proteomes" id="UP000316093">
    <property type="component" value="Chromosome"/>
</dbReference>
<accession>A0A4Y5Z352</accession>
<reference evidence="5 6" key="1">
    <citation type="submission" date="2019-06" db="EMBL/GenBank/DDBJ databases">
        <title>A complete genome sequence for Luteibacter pinisoli MAH-14.</title>
        <authorList>
            <person name="Baltrus D.A."/>
        </authorList>
    </citation>
    <scope>NUCLEOTIDE SEQUENCE [LARGE SCALE GENOMIC DNA]</scope>
    <source>
        <strain evidence="5 6">MAH-14</strain>
    </source>
</reference>
<dbReference type="PANTHER" id="PTHR46796:SF7">
    <property type="entry name" value="ARAC FAMILY TRANSCRIPTIONAL REGULATOR"/>
    <property type="match status" value="1"/>
</dbReference>
<dbReference type="Pfam" id="PF12852">
    <property type="entry name" value="Cupin_6"/>
    <property type="match status" value="1"/>
</dbReference>
<sequence>MAPNIDWLSRFLATVSLSGRVEIRCSYGAPWNVTYQDSPIGEMPYHVVMAGTAVLEGPRGEEADRLSAGDIVLYPHGDGHVLRDATGVPPGPVTEREVLNVLLSENTGAGERLEMVCGRFMIAAPHSRWLRDYFPPVLVVRRGEGHGEATATATAQLHALLSLMRGEADSERLGGYALLNALSAALFTLVLRASSEGAASPPGLLMLASHPRLAPAIAAMFDQPARAWTLPELAALSSMSRATFMRRFQDALGRSATDLLQDIRISLAANALKTSTLATEAIADAVGYRSVAAFRRVFTERTGMTPGTWRREFTPGLKA</sequence>
<dbReference type="Pfam" id="PF12833">
    <property type="entry name" value="HTH_18"/>
    <property type="match status" value="1"/>
</dbReference>
<evidence type="ECO:0000256" key="1">
    <source>
        <dbReference type="ARBA" id="ARBA00023015"/>
    </source>
</evidence>
<dbReference type="SMART" id="SM00342">
    <property type="entry name" value="HTH_ARAC"/>
    <property type="match status" value="1"/>
</dbReference>
<protein>
    <submittedName>
        <fullName evidence="5">AraC family transcriptional regulator</fullName>
    </submittedName>
</protein>
<keyword evidence="6" id="KW-1185">Reference proteome</keyword>
<evidence type="ECO:0000313" key="5">
    <source>
        <dbReference type="EMBL" id="QDE39527.1"/>
    </source>
</evidence>
<keyword evidence="1" id="KW-0805">Transcription regulation</keyword>
<dbReference type="InterPro" id="IPR050204">
    <property type="entry name" value="AraC_XylS_family_regulators"/>
</dbReference>
<keyword evidence="2" id="KW-0238">DNA-binding</keyword>